<evidence type="ECO:0000313" key="4">
    <source>
        <dbReference type="EMBL" id="VDN06428.1"/>
    </source>
</evidence>
<dbReference type="PANTHER" id="PTHR12969">
    <property type="entry name" value="NGD5/OSM-6/IFT52"/>
    <property type="match status" value="1"/>
</dbReference>
<dbReference type="Pfam" id="PF21178">
    <property type="entry name" value="Itf52_C"/>
    <property type="match status" value="1"/>
</dbReference>
<evidence type="ECO:0000259" key="1">
    <source>
        <dbReference type="Pfam" id="PF21178"/>
    </source>
</evidence>
<dbReference type="GO" id="GO:0060271">
    <property type="term" value="P:cilium assembly"/>
    <property type="evidence" value="ECO:0007669"/>
    <property type="project" value="TreeGrafter"/>
</dbReference>
<dbReference type="Pfam" id="PF23355">
    <property type="entry name" value="IFT52_GIFT"/>
    <property type="match status" value="1"/>
</dbReference>
<dbReference type="GO" id="GO:0005814">
    <property type="term" value="C:centriole"/>
    <property type="evidence" value="ECO:0007669"/>
    <property type="project" value="TreeGrafter"/>
</dbReference>
<dbReference type="GO" id="GO:0005929">
    <property type="term" value="C:cilium"/>
    <property type="evidence" value="ECO:0007669"/>
    <property type="project" value="TreeGrafter"/>
</dbReference>
<feature type="domain" description="IFT52 GIFT" evidence="3">
    <location>
        <begin position="1"/>
        <end position="161"/>
    </location>
</feature>
<accession>A0A0N5D724</accession>
<dbReference type="InterPro" id="IPR039975">
    <property type="entry name" value="IFT52"/>
</dbReference>
<dbReference type="OMA" id="ACLHAPD"/>
<evidence type="ECO:0000313" key="6">
    <source>
        <dbReference type="WBParaSite" id="TCLT_0000885401-mRNA-1"/>
    </source>
</evidence>
<dbReference type="PANTHER" id="PTHR12969:SF7">
    <property type="entry name" value="INTRAFLAGELLAR TRANSPORT PROTEIN 52 HOMOLOG"/>
    <property type="match status" value="1"/>
</dbReference>
<feature type="domain" description="IFT52 central" evidence="2">
    <location>
        <begin position="178"/>
        <end position="261"/>
    </location>
</feature>
<dbReference type="OrthoDB" id="10259368at2759"/>
<keyword evidence="5" id="KW-1185">Reference proteome</keyword>
<reference evidence="6" key="1">
    <citation type="submission" date="2017-02" db="UniProtKB">
        <authorList>
            <consortium name="WormBaseParasite"/>
        </authorList>
    </citation>
    <scope>IDENTIFICATION</scope>
</reference>
<dbReference type="Proteomes" id="UP000276776">
    <property type="component" value="Unassembled WGS sequence"/>
</dbReference>
<dbReference type="InterPro" id="IPR055458">
    <property type="entry name" value="IFT52_GIFT"/>
</dbReference>
<protein>
    <submittedName>
        <fullName evidence="6">Intraflagellar transport protein 52 homolog</fullName>
    </submittedName>
</protein>
<organism evidence="6">
    <name type="scientific">Thelazia callipaeda</name>
    <name type="common">Oriental eyeworm</name>
    <name type="synonym">Parasitic nematode</name>
    <dbReference type="NCBI Taxonomy" id="103827"/>
    <lineage>
        <taxon>Eukaryota</taxon>
        <taxon>Metazoa</taxon>
        <taxon>Ecdysozoa</taxon>
        <taxon>Nematoda</taxon>
        <taxon>Chromadorea</taxon>
        <taxon>Rhabditida</taxon>
        <taxon>Spirurina</taxon>
        <taxon>Spiruromorpha</taxon>
        <taxon>Thelazioidea</taxon>
        <taxon>Thelaziidae</taxon>
        <taxon>Thelazia</taxon>
    </lineage>
</organism>
<dbReference type="AlphaFoldDB" id="A0A0N5D724"/>
<dbReference type="STRING" id="103827.A0A0N5D724"/>
<name>A0A0N5D724_THECL</name>
<dbReference type="InterPro" id="IPR055460">
    <property type="entry name" value="IFT52_central"/>
</dbReference>
<dbReference type="WBParaSite" id="TCLT_0000885401-mRNA-1">
    <property type="protein sequence ID" value="TCLT_0000885401-mRNA-1"/>
    <property type="gene ID" value="TCLT_0000885401"/>
</dbReference>
<feature type="domain" description="Intraflagellar transport protein 52 C-terminal" evidence="1">
    <location>
        <begin position="272"/>
        <end position="322"/>
    </location>
</feature>
<proteinExistence type="predicted"/>
<dbReference type="InterPro" id="IPR048643">
    <property type="entry name" value="Itf52_C"/>
</dbReference>
<dbReference type="GO" id="GO:0042073">
    <property type="term" value="P:intraciliary transport"/>
    <property type="evidence" value="ECO:0007669"/>
    <property type="project" value="TreeGrafter"/>
</dbReference>
<dbReference type="Pfam" id="PF23352">
    <property type="entry name" value="IFT52_central"/>
    <property type="match status" value="1"/>
</dbReference>
<gene>
    <name evidence="4" type="ORF">TCLT_LOCUS8843</name>
</gene>
<dbReference type="CDD" id="cd23683">
    <property type="entry name" value="IFT52_CTD"/>
    <property type="match status" value="1"/>
</dbReference>
<dbReference type="GO" id="GO:0030992">
    <property type="term" value="C:intraciliary transport particle B"/>
    <property type="evidence" value="ECO:0007669"/>
    <property type="project" value="TreeGrafter"/>
</dbReference>
<evidence type="ECO:0000259" key="2">
    <source>
        <dbReference type="Pfam" id="PF23352"/>
    </source>
</evidence>
<sequence length="343" mass="38822">MNEGGEQTANTNINYLLEQYDISCNNDSVIRTIFCKYLDPKEALVSNGVLNRALTLNAGKSTPSIFLSHFSGLQFVYPFGATLNVGRRSTAVLSTGTVCYPNDRPVCAFHQTVNENYGKLVVIGSVQIFTDQYFDKEDNSKIWDVVIKFVTEGFTLNEIDSKEPNLMEAHPIPDHIFLSEKIKVCLQEGEYEMNQSGDFLSFFDSSLFSMDLSIWPRIIRAFDQLGLKHEPLSLIVPQFDTPQPPLAPAVFQPNFCELPPPRLELFDLDDMFSSKEIRLAQLTNKCAESDLEYFLKAASEIYNITESLPLNDRGPKKVLEFVVCQLAEFKKLNQVAFTDQFCK</sequence>
<reference evidence="4 5" key="2">
    <citation type="submission" date="2018-11" db="EMBL/GenBank/DDBJ databases">
        <authorList>
            <consortium name="Pathogen Informatics"/>
        </authorList>
    </citation>
    <scope>NUCLEOTIDE SEQUENCE [LARGE SCALE GENOMIC DNA]</scope>
</reference>
<dbReference type="EMBL" id="UYYF01004691">
    <property type="protein sequence ID" value="VDN06428.1"/>
    <property type="molecule type" value="Genomic_DNA"/>
</dbReference>
<evidence type="ECO:0000313" key="5">
    <source>
        <dbReference type="Proteomes" id="UP000276776"/>
    </source>
</evidence>
<evidence type="ECO:0000259" key="3">
    <source>
        <dbReference type="Pfam" id="PF23355"/>
    </source>
</evidence>
<dbReference type="Gene3D" id="6.10.250.2800">
    <property type="match status" value="1"/>
</dbReference>